<feature type="non-terminal residue" evidence="1">
    <location>
        <position position="1"/>
    </location>
</feature>
<organism evidence="1 2">
    <name type="scientific">Rhodocollybia butyracea</name>
    <dbReference type="NCBI Taxonomy" id="206335"/>
    <lineage>
        <taxon>Eukaryota</taxon>
        <taxon>Fungi</taxon>
        <taxon>Dikarya</taxon>
        <taxon>Basidiomycota</taxon>
        <taxon>Agaricomycotina</taxon>
        <taxon>Agaricomycetes</taxon>
        <taxon>Agaricomycetidae</taxon>
        <taxon>Agaricales</taxon>
        <taxon>Marasmiineae</taxon>
        <taxon>Omphalotaceae</taxon>
        <taxon>Rhodocollybia</taxon>
    </lineage>
</organism>
<comment type="caution">
    <text evidence="1">The sequence shown here is derived from an EMBL/GenBank/DDBJ whole genome shotgun (WGS) entry which is preliminary data.</text>
</comment>
<name>A0A9P5PPM4_9AGAR</name>
<proteinExistence type="predicted"/>
<gene>
    <name evidence="1" type="ORF">BDP27DRAFT_1151542</name>
</gene>
<sequence>LPTFFEEYEIVVDDAGITANQEKMKKEVLCYVDGFTMHFWQTLDSFAGDVKTWEDFKTEVFSNYPSAEKLPEAMTKDLKTIVTKYAKEGVTNSQLLAQYHHEFATTAKSLSDHH</sequence>
<dbReference type="OrthoDB" id="2962718at2759"/>
<dbReference type="Proteomes" id="UP000772434">
    <property type="component" value="Unassembled WGS sequence"/>
</dbReference>
<keyword evidence="2" id="KW-1185">Reference proteome</keyword>
<evidence type="ECO:0000313" key="1">
    <source>
        <dbReference type="EMBL" id="KAF9066267.1"/>
    </source>
</evidence>
<dbReference type="EMBL" id="JADNRY010000090">
    <property type="protein sequence ID" value="KAF9066267.1"/>
    <property type="molecule type" value="Genomic_DNA"/>
</dbReference>
<evidence type="ECO:0000313" key="2">
    <source>
        <dbReference type="Proteomes" id="UP000772434"/>
    </source>
</evidence>
<reference evidence="1" key="1">
    <citation type="submission" date="2020-11" db="EMBL/GenBank/DDBJ databases">
        <authorList>
            <consortium name="DOE Joint Genome Institute"/>
            <person name="Ahrendt S."/>
            <person name="Riley R."/>
            <person name="Andreopoulos W."/>
            <person name="Labutti K."/>
            <person name="Pangilinan J."/>
            <person name="Ruiz-Duenas F.J."/>
            <person name="Barrasa J.M."/>
            <person name="Sanchez-Garcia M."/>
            <person name="Camarero S."/>
            <person name="Miyauchi S."/>
            <person name="Serrano A."/>
            <person name="Linde D."/>
            <person name="Babiker R."/>
            <person name="Drula E."/>
            <person name="Ayuso-Fernandez I."/>
            <person name="Pacheco R."/>
            <person name="Padilla G."/>
            <person name="Ferreira P."/>
            <person name="Barriuso J."/>
            <person name="Kellner H."/>
            <person name="Castanera R."/>
            <person name="Alfaro M."/>
            <person name="Ramirez L."/>
            <person name="Pisabarro A.G."/>
            <person name="Kuo A."/>
            <person name="Tritt A."/>
            <person name="Lipzen A."/>
            <person name="He G."/>
            <person name="Yan M."/>
            <person name="Ng V."/>
            <person name="Cullen D."/>
            <person name="Martin F."/>
            <person name="Rosso M.-N."/>
            <person name="Henrissat B."/>
            <person name="Hibbett D."/>
            <person name="Martinez A.T."/>
            <person name="Grigoriev I.V."/>
        </authorList>
    </citation>
    <scope>NUCLEOTIDE SEQUENCE</scope>
    <source>
        <strain evidence="1">AH 40177</strain>
    </source>
</reference>
<accession>A0A9P5PPM4</accession>
<protein>
    <submittedName>
        <fullName evidence="1">Uncharacterized protein</fullName>
    </submittedName>
</protein>
<feature type="non-terminal residue" evidence="1">
    <location>
        <position position="114"/>
    </location>
</feature>
<dbReference type="AlphaFoldDB" id="A0A9P5PPM4"/>